<evidence type="ECO:0000313" key="1">
    <source>
        <dbReference type="EMBL" id="KJK47686.1"/>
    </source>
</evidence>
<protein>
    <submittedName>
        <fullName evidence="1">Uncharacterized protein</fullName>
    </submittedName>
</protein>
<dbReference type="RefSeq" id="WP_045313023.1">
    <property type="nucleotide sequence ID" value="NZ_JYJG01000129.1"/>
</dbReference>
<comment type="caution">
    <text evidence="1">The sequence shown here is derived from an EMBL/GenBank/DDBJ whole genome shotgun (WGS) entry which is preliminary data.</text>
</comment>
<dbReference type="PATRIC" id="fig|68170.10.peg.4972"/>
<reference evidence="1 2" key="1">
    <citation type="submission" date="2015-02" db="EMBL/GenBank/DDBJ databases">
        <authorList>
            <person name="Ju K.-S."/>
            <person name="Doroghazi J.R."/>
            <person name="Metcalf W."/>
        </authorList>
    </citation>
    <scope>NUCLEOTIDE SEQUENCE [LARGE SCALE GENOMIC DNA]</scope>
    <source>
        <strain evidence="1 2">NRRL B-16140</strain>
    </source>
</reference>
<dbReference type="Proteomes" id="UP000033393">
    <property type="component" value="Unassembled WGS sequence"/>
</dbReference>
<dbReference type="AlphaFoldDB" id="A0A0F0GYM3"/>
<evidence type="ECO:0000313" key="2">
    <source>
        <dbReference type="Proteomes" id="UP000033393"/>
    </source>
</evidence>
<organism evidence="1 2">
    <name type="scientific">Lentzea aerocolonigenes</name>
    <name type="common">Lechevalieria aerocolonigenes</name>
    <name type="synonym">Saccharothrix aerocolonigenes</name>
    <dbReference type="NCBI Taxonomy" id="68170"/>
    <lineage>
        <taxon>Bacteria</taxon>
        <taxon>Bacillati</taxon>
        <taxon>Actinomycetota</taxon>
        <taxon>Actinomycetes</taxon>
        <taxon>Pseudonocardiales</taxon>
        <taxon>Pseudonocardiaceae</taxon>
        <taxon>Lentzea</taxon>
    </lineage>
</organism>
<accession>A0A0F0GYM3</accession>
<name>A0A0F0GYM3_LENAE</name>
<keyword evidence="2" id="KW-1185">Reference proteome</keyword>
<proteinExistence type="predicted"/>
<dbReference type="EMBL" id="JYJG01000129">
    <property type="protein sequence ID" value="KJK47686.1"/>
    <property type="molecule type" value="Genomic_DNA"/>
</dbReference>
<dbReference type="OrthoDB" id="3692900at2"/>
<sequence>MNADLAARVNHLNVEWADYSVEPDRAVWLACDFLIEGLDTPALRELAGESPTRLSRGDATSLVRQFLDELGIEPITGEQADWFLGREAALRILGGAPPSEWGDDAGRINMRMDDEDESVYVALALHDTNPNAYLAFVREYLRLAEAQLTGW</sequence>
<gene>
    <name evidence="1" type="ORF">UK23_19645</name>
</gene>